<keyword evidence="6 10" id="KW-0653">Protein transport</keyword>
<feature type="compositionally biased region" description="Basic residues" evidence="11">
    <location>
        <begin position="1074"/>
        <end position="1094"/>
    </location>
</feature>
<dbReference type="GO" id="GO:0006886">
    <property type="term" value="P:intracellular protein transport"/>
    <property type="evidence" value="ECO:0007669"/>
    <property type="project" value="InterPro"/>
</dbReference>
<feature type="compositionally biased region" description="Low complexity" evidence="11">
    <location>
        <begin position="1014"/>
        <end position="1037"/>
    </location>
</feature>
<name>A0AAD7XK14_9STRA</name>
<dbReference type="Gene3D" id="3.40.50.300">
    <property type="entry name" value="P-loop containing nucleotide triphosphate hydrolases"/>
    <property type="match status" value="2"/>
</dbReference>
<dbReference type="Pfam" id="PF01043">
    <property type="entry name" value="SecA_PP_bind"/>
    <property type="match status" value="1"/>
</dbReference>
<dbReference type="PANTHER" id="PTHR30612">
    <property type="entry name" value="SECA INNER MEMBRANE COMPONENT OF SEC PROTEIN SECRETION SYSTEM"/>
    <property type="match status" value="1"/>
</dbReference>
<evidence type="ECO:0000256" key="12">
    <source>
        <dbReference type="SAM" id="SignalP"/>
    </source>
</evidence>
<feature type="signal peptide" evidence="12">
    <location>
        <begin position="1"/>
        <end position="18"/>
    </location>
</feature>
<evidence type="ECO:0000256" key="7">
    <source>
        <dbReference type="ARBA" id="ARBA00022967"/>
    </source>
</evidence>
<evidence type="ECO:0000256" key="6">
    <source>
        <dbReference type="ARBA" id="ARBA00022927"/>
    </source>
</evidence>
<dbReference type="InterPro" id="IPR011115">
    <property type="entry name" value="SecA_DEAD"/>
</dbReference>
<evidence type="ECO:0000256" key="11">
    <source>
        <dbReference type="SAM" id="MobiDB-lite"/>
    </source>
</evidence>
<keyword evidence="9" id="KW-0472">Membrane</keyword>
<keyword evidence="5 10" id="KW-0067">ATP-binding</keyword>
<protein>
    <recommendedName>
        <fullName evidence="10">Protein translocase subunit SecA</fullName>
    </recommendedName>
</protein>
<evidence type="ECO:0000256" key="9">
    <source>
        <dbReference type="ARBA" id="ARBA00023136"/>
    </source>
</evidence>
<dbReference type="PROSITE" id="PS51196">
    <property type="entry name" value="SECA_MOTOR_DEAD"/>
    <property type="match status" value="1"/>
</dbReference>
<dbReference type="Gene3D" id="1.10.3060.10">
    <property type="entry name" value="Helical scaffold and wing domains of SecA"/>
    <property type="match status" value="1"/>
</dbReference>
<dbReference type="CDD" id="cd18803">
    <property type="entry name" value="SF2_C_secA"/>
    <property type="match status" value="1"/>
</dbReference>
<dbReference type="InterPro" id="IPR014001">
    <property type="entry name" value="Helicase_ATP-bd"/>
</dbReference>
<dbReference type="InterPro" id="IPR036670">
    <property type="entry name" value="SecA_X-link_sf"/>
</dbReference>
<accession>A0AAD7XK14</accession>
<dbReference type="InterPro" id="IPR027417">
    <property type="entry name" value="P-loop_NTPase"/>
</dbReference>
<evidence type="ECO:0000256" key="8">
    <source>
        <dbReference type="ARBA" id="ARBA00023010"/>
    </source>
</evidence>
<dbReference type="Proteomes" id="UP001230188">
    <property type="component" value="Unassembled WGS sequence"/>
</dbReference>
<dbReference type="EMBL" id="JAQMWT010000316">
    <property type="protein sequence ID" value="KAJ8605384.1"/>
    <property type="molecule type" value="Genomic_DNA"/>
</dbReference>
<dbReference type="PROSITE" id="PS51192">
    <property type="entry name" value="HELICASE_ATP_BIND_1"/>
    <property type="match status" value="1"/>
</dbReference>
<evidence type="ECO:0000256" key="1">
    <source>
        <dbReference type="ARBA" id="ARBA00004170"/>
    </source>
</evidence>
<dbReference type="SUPFAM" id="SSF81767">
    <property type="entry name" value="Pre-protein crosslinking domain of SecA"/>
    <property type="match status" value="1"/>
</dbReference>
<keyword evidence="7" id="KW-1278">Translocase</keyword>
<proteinExistence type="inferred from homology"/>
<dbReference type="GO" id="GO:0006605">
    <property type="term" value="P:protein targeting"/>
    <property type="evidence" value="ECO:0007669"/>
    <property type="project" value="InterPro"/>
</dbReference>
<evidence type="ECO:0000256" key="3">
    <source>
        <dbReference type="ARBA" id="ARBA00022448"/>
    </source>
</evidence>
<dbReference type="PRINTS" id="PR00906">
    <property type="entry name" value="SECA"/>
</dbReference>
<feature type="region of interest" description="Disordered" evidence="11">
    <location>
        <begin position="1014"/>
        <end position="1094"/>
    </location>
</feature>
<comment type="subcellular location">
    <subcellularLocation>
        <location evidence="1">Membrane</location>
        <topology evidence="1">Peripheral membrane protein</topology>
    </subcellularLocation>
</comment>
<gene>
    <name evidence="15" type="ORF">CTAYLR_002397</name>
</gene>
<dbReference type="GO" id="GO:0017038">
    <property type="term" value="P:protein import"/>
    <property type="evidence" value="ECO:0007669"/>
    <property type="project" value="InterPro"/>
</dbReference>
<dbReference type="AlphaFoldDB" id="A0AAD7XK14"/>
<dbReference type="FunFam" id="3.90.1440.10:FF:000003">
    <property type="entry name" value="Preprotein translocase SecA subunit"/>
    <property type="match status" value="1"/>
</dbReference>
<keyword evidence="12" id="KW-0732">Signal</keyword>
<dbReference type="HAMAP" id="MF_01382">
    <property type="entry name" value="SecA"/>
    <property type="match status" value="1"/>
</dbReference>
<dbReference type="SMART" id="SM00958">
    <property type="entry name" value="SecA_PP_bind"/>
    <property type="match status" value="1"/>
</dbReference>
<evidence type="ECO:0000256" key="5">
    <source>
        <dbReference type="ARBA" id="ARBA00022840"/>
    </source>
</evidence>
<dbReference type="InterPro" id="IPR036266">
    <property type="entry name" value="SecA_Wing/Scaffold_sf"/>
</dbReference>
<evidence type="ECO:0000259" key="13">
    <source>
        <dbReference type="PROSITE" id="PS51192"/>
    </source>
</evidence>
<reference evidence="15" key="1">
    <citation type="submission" date="2023-01" db="EMBL/GenBank/DDBJ databases">
        <title>Metagenome sequencing of chrysophaentin producing Chrysophaeum taylorii.</title>
        <authorList>
            <person name="Davison J."/>
            <person name="Bewley C."/>
        </authorList>
    </citation>
    <scope>NUCLEOTIDE SEQUENCE</scope>
    <source>
        <strain evidence="15">NIES-1699</strain>
    </source>
</reference>
<dbReference type="InterPro" id="IPR014018">
    <property type="entry name" value="SecA_motor_DEAD"/>
</dbReference>
<keyword evidence="8 10" id="KW-0811">Translocation</keyword>
<feature type="domain" description="Helicase ATP-binding" evidence="13">
    <location>
        <begin position="132"/>
        <end position="273"/>
    </location>
</feature>
<dbReference type="CDD" id="cd17928">
    <property type="entry name" value="DEXDc_SecA"/>
    <property type="match status" value="1"/>
</dbReference>
<dbReference type="SUPFAM" id="SSF52540">
    <property type="entry name" value="P-loop containing nucleoside triphosphate hydrolases"/>
    <property type="match status" value="2"/>
</dbReference>
<dbReference type="InterPro" id="IPR020937">
    <property type="entry name" value="SecA_CS"/>
</dbReference>
<dbReference type="GO" id="GO:0016020">
    <property type="term" value="C:membrane"/>
    <property type="evidence" value="ECO:0007669"/>
    <property type="project" value="UniProtKB-SubCell"/>
</dbReference>
<keyword evidence="3 10" id="KW-0813">Transport</keyword>
<organism evidence="15 16">
    <name type="scientific">Chrysophaeum taylorii</name>
    <dbReference type="NCBI Taxonomy" id="2483200"/>
    <lineage>
        <taxon>Eukaryota</taxon>
        <taxon>Sar</taxon>
        <taxon>Stramenopiles</taxon>
        <taxon>Ochrophyta</taxon>
        <taxon>Pelagophyceae</taxon>
        <taxon>Pelagomonadales</taxon>
        <taxon>Pelagomonadaceae</taxon>
        <taxon>Chrysophaeum</taxon>
    </lineage>
</organism>
<sequence length="1094" mass="119818">MFVWLLVVGCSGFVGVSPGRLASARESVAESLLEGLSSLFEPDQETLRRQPKWLSKVRGVARYADRVAAIEALGPAMGAMSDEELRAKTKEFRGRVVDGGESLDSVLTEAFAVCREASKRTLGLYHYDVQLAGGIVLHEGKLAEMATGEGKTLVATLPLYLRAIAGDGAHLVTVNDYLARRDVETLGPLYSFLGLSVGVVEGNSDTTQRRRAYGCDITYASNNELGFDYLRDNLCTDAEELTVTRRGTLPFAIVDEADSILIDEARTPLIISAEGEEDAGQKFLVATEVAKYLQAGRDYEVDAKGRRVTLTDAGYQTACRLLNVEDLFDRKTKWAVYLNPALNAKELYLRERDYIVAEDSLTGDPQVVIVDEFTGRVMEGRRWNGGLHQAVEAKEGVKVRKEQVTAASITYQSLFLLYDTLSGMTGTAKTEAKEFKETYELEVVTVPTAKPLRRVDQPDLVYPSKLTKFRSALREIRRLHERGQPVLVGTTTVEDSALISELLENEEVPHRVLNAKPEVARREAEIIAQAGRRGAVTIATNMAGRGTDILLGGNAGLVAKLYGRRVLAELVDERLVPLVEVAESLFPTEVSAEAASALAAAAEKAASKIRLQVYAEARERAALAAAQRRLEAVAPSNSTTTMPPPELPASVVLSRVDEYVASATNQKTGEFATAVANVERDFAVVVEAEREQVRELGGLVVLGTERHESRRIDLQLRGRSGRQGDSGESVFAISLEDKMFNVFGADKMSQLRLAFDFAGDDEEPLSSDLLTKSLSSIQEKVENFYKDIRSNLFKYDKIIDAQRRVFYLRRSGVLRADRGELIELLTQYARDTARDVLANTTAWAASQPDALLDVAAAATIQLQRMFPQAASAIDLEIASLLDKDEDVESAAAAGKNVRMEDFEATLARGAARGVEAQIAAIDAKAQNDADLASAVMRFMILREFDRGWKDHLRELDLLRETVGFQAFSQKDPYQEWTIQSNEAFKQLSAAIYRYSAITFLSLDPEVALVQRTPDQQLQQPSLPDAGGVDVVDSASSSLDRLPPRRQDLINNANNNNNNAAAPAAAAAAAGTNRAARRAQKGRKKKAAAKSRRRA</sequence>
<dbReference type="InterPro" id="IPR011130">
    <property type="entry name" value="SecA_preprotein_X-link_dom"/>
</dbReference>
<dbReference type="GO" id="GO:0005524">
    <property type="term" value="F:ATP binding"/>
    <property type="evidence" value="ECO:0007669"/>
    <property type="project" value="UniProtKB-KW"/>
</dbReference>
<dbReference type="PROSITE" id="PS01312">
    <property type="entry name" value="SECA"/>
    <property type="match status" value="1"/>
</dbReference>
<evidence type="ECO:0000256" key="10">
    <source>
        <dbReference type="RuleBase" id="RU003874"/>
    </source>
</evidence>
<feature type="compositionally biased region" description="Low complexity" evidence="11">
    <location>
        <begin position="1050"/>
        <end position="1073"/>
    </location>
</feature>
<evidence type="ECO:0000313" key="16">
    <source>
        <dbReference type="Proteomes" id="UP001230188"/>
    </source>
</evidence>
<dbReference type="InterPro" id="IPR000185">
    <property type="entry name" value="SecA"/>
</dbReference>
<keyword evidence="4 10" id="KW-0547">Nucleotide-binding</keyword>
<evidence type="ECO:0000259" key="14">
    <source>
        <dbReference type="PROSITE" id="PS51196"/>
    </source>
</evidence>
<dbReference type="SMART" id="SM00957">
    <property type="entry name" value="SecA_DEAD"/>
    <property type="match status" value="1"/>
</dbReference>
<feature type="domain" description="SecA family profile" evidence="14">
    <location>
        <begin position="45"/>
        <end position="764"/>
    </location>
</feature>
<dbReference type="SUPFAM" id="SSF81886">
    <property type="entry name" value="Helical scaffold and wing domains of SecA"/>
    <property type="match status" value="1"/>
</dbReference>
<dbReference type="NCBIfam" id="TIGR00963">
    <property type="entry name" value="secA"/>
    <property type="match status" value="1"/>
</dbReference>
<dbReference type="Pfam" id="PF07516">
    <property type="entry name" value="SecA_SW"/>
    <property type="match status" value="1"/>
</dbReference>
<evidence type="ECO:0000313" key="15">
    <source>
        <dbReference type="EMBL" id="KAJ8605384.1"/>
    </source>
</evidence>
<dbReference type="PANTHER" id="PTHR30612:SF0">
    <property type="entry name" value="CHLOROPLAST PROTEIN-TRANSPORTING ATPASE"/>
    <property type="match status" value="1"/>
</dbReference>
<keyword evidence="16" id="KW-1185">Reference proteome</keyword>
<dbReference type="Gene3D" id="3.90.1440.10">
    <property type="entry name" value="SecA, preprotein cross-linking domain"/>
    <property type="match status" value="1"/>
</dbReference>
<dbReference type="Pfam" id="PF21090">
    <property type="entry name" value="P-loop_SecA"/>
    <property type="match status" value="1"/>
</dbReference>
<dbReference type="Pfam" id="PF07517">
    <property type="entry name" value="SecA_DEAD"/>
    <property type="match status" value="1"/>
</dbReference>
<evidence type="ECO:0000256" key="4">
    <source>
        <dbReference type="ARBA" id="ARBA00022741"/>
    </source>
</evidence>
<comment type="similarity">
    <text evidence="2 10">Belongs to the SecA family.</text>
</comment>
<dbReference type="InterPro" id="IPR011116">
    <property type="entry name" value="SecA_Wing/Scaffold"/>
</dbReference>
<dbReference type="InterPro" id="IPR044722">
    <property type="entry name" value="SecA_SF2_C"/>
</dbReference>
<feature type="chain" id="PRO_5042004698" description="Protein translocase subunit SecA" evidence="12">
    <location>
        <begin position="19"/>
        <end position="1094"/>
    </location>
</feature>
<comment type="caution">
    <text evidence="15">The sequence shown here is derived from an EMBL/GenBank/DDBJ whole genome shotgun (WGS) entry which is preliminary data.</text>
</comment>
<evidence type="ECO:0000256" key="2">
    <source>
        <dbReference type="ARBA" id="ARBA00007650"/>
    </source>
</evidence>